<feature type="compositionally biased region" description="Low complexity" evidence="1">
    <location>
        <begin position="194"/>
        <end position="221"/>
    </location>
</feature>
<gene>
    <name evidence="4" type="ORF">C7999DRAFT_35102</name>
</gene>
<protein>
    <submittedName>
        <fullName evidence="4">Uncharacterized protein</fullName>
    </submittedName>
</protein>
<comment type="caution">
    <text evidence="4">The sequence shown here is derived from an EMBL/GenBank/DDBJ whole genome shotgun (WGS) entry which is preliminary data.</text>
</comment>
<keyword evidence="5" id="KW-1185">Reference proteome</keyword>
<feature type="signal peptide" evidence="3">
    <location>
        <begin position="1"/>
        <end position="17"/>
    </location>
</feature>
<keyword evidence="3" id="KW-0732">Signal</keyword>
<evidence type="ECO:0000256" key="2">
    <source>
        <dbReference type="SAM" id="Phobius"/>
    </source>
</evidence>
<dbReference type="Proteomes" id="UP001303647">
    <property type="component" value="Unassembled WGS sequence"/>
</dbReference>
<keyword evidence="2" id="KW-0472">Membrane</keyword>
<organism evidence="4 5">
    <name type="scientific">Corynascus novoguineensis</name>
    <dbReference type="NCBI Taxonomy" id="1126955"/>
    <lineage>
        <taxon>Eukaryota</taxon>
        <taxon>Fungi</taxon>
        <taxon>Dikarya</taxon>
        <taxon>Ascomycota</taxon>
        <taxon>Pezizomycotina</taxon>
        <taxon>Sordariomycetes</taxon>
        <taxon>Sordariomycetidae</taxon>
        <taxon>Sordariales</taxon>
        <taxon>Chaetomiaceae</taxon>
        <taxon>Corynascus</taxon>
    </lineage>
</organism>
<accession>A0AAN7CMT6</accession>
<dbReference type="EMBL" id="MU857734">
    <property type="protein sequence ID" value="KAK4244541.1"/>
    <property type="molecule type" value="Genomic_DNA"/>
</dbReference>
<evidence type="ECO:0000256" key="3">
    <source>
        <dbReference type="SAM" id="SignalP"/>
    </source>
</evidence>
<feature type="chain" id="PRO_5042908070" evidence="3">
    <location>
        <begin position="18"/>
        <end position="442"/>
    </location>
</feature>
<evidence type="ECO:0000313" key="5">
    <source>
        <dbReference type="Proteomes" id="UP001303647"/>
    </source>
</evidence>
<sequence>MRSQLWLLAACGRLASANGLFGQKLDHPVDVSHLLPRETQASAPDGANGWTPKPTEGPSLELVRRSQRWANLKRQTSENTWLDDKTCGWFAEERSSAFTCPPSQTCATNTDQVVDCTSAGDEDPFSTFFTVCFDYRAYQNGACESYGPKTGCCQTESIGECITYSWPGSPERSMFRCYSERTVITMLDTPAVLSTTSSTSTSSTSTSTTSDEETSTSTTDSAGEETKSSEPNPSPSGGGSNTGAIVGGAVGGVAGLALIAGAIAYVIIRSRRNKAGNVGGGTAYSAVAPGPGPGGDTGYPGSPMPPSVVGYPPPPSSTSPQMSQAGGYYNQSTFGGNSSLQAPDTPYLNSPTPPVPGGAAYNTNSYYDPPKPADQPHPGGFAASPHSSYLPYSNPGSPPPQGTYPGAYPPQQHQVSELGTVSHAAGQHGNPVEMPADQPTQR</sequence>
<keyword evidence="2" id="KW-1133">Transmembrane helix</keyword>
<keyword evidence="2" id="KW-0812">Transmembrane</keyword>
<feature type="region of interest" description="Disordered" evidence="1">
    <location>
        <begin position="40"/>
        <end position="59"/>
    </location>
</feature>
<reference evidence="4" key="2">
    <citation type="submission" date="2023-05" db="EMBL/GenBank/DDBJ databases">
        <authorList>
            <consortium name="Lawrence Berkeley National Laboratory"/>
            <person name="Steindorff A."/>
            <person name="Hensen N."/>
            <person name="Bonometti L."/>
            <person name="Westerberg I."/>
            <person name="Brannstrom I.O."/>
            <person name="Guillou S."/>
            <person name="Cros-Aarteil S."/>
            <person name="Calhoun S."/>
            <person name="Haridas S."/>
            <person name="Kuo A."/>
            <person name="Mondo S."/>
            <person name="Pangilinan J."/>
            <person name="Riley R."/>
            <person name="Labutti K."/>
            <person name="Andreopoulos B."/>
            <person name="Lipzen A."/>
            <person name="Chen C."/>
            <person name="Yanf M."/>
            <person name="Daum C."/>
            <person name="Ng V."/>
            <person name="Clum A."/>
            <person name="Ohm R."/>
            <person name="Martin F."/>
            <person name="Silar P."/>
            <person name="Natvig D."/>
            <person name="Lalanne C."/>
            <person name="Gautier V."/>
            <person name="Ament-Velasquez S.L."/>
            <person name="Kruys A."/>
            <person name="Hutchinson M.I."/>
            <person name="Powell A.J."/>
            <person name="Barry K."/>
            <person name="Miller A.N."/>
            <person name="Grigoriev I.V."/>
            <person name="Debuchy R."/>
            <person name="Gladieux P."/>
            <person name="Thoren M.H."/>
            <person name="Johannesson H."/>
        </authorList>
    </citation>
    <scope>NUCLEOTIDE SEQUENCE</scope>
    <source>
        <strain evidence="4">CBS 359.72</strain>
    </source>
</reference>
<proteinExistence type="predicted"/>
<feature type="compositionally biased region" description="Polar residues" evidence="1">
    <location>
        <begin position="385"/>
        <end position="395"/>
    </location>
</feature>
<evidence type="ECO:0000256" key="1">
    <source>
        <dbReference type="SAM" id="MobiDB-lite"/>
    </source>
</evidence>
<feature type="region of interest" description="Disordered" evidence="1">
    <location>
        <begin position="286"/>
        <end position="442"/>
    </location>
</feature>
<feature type="transmembrane region" description="Helical" evidence="2">
    <location>
        <begin position="244"/>
        <end position="268"/>
    </location>
</feature>
<evidence type="ECO:0000313" key="4">
    <source>
        <dbReference type="EMBL" id="KAK4244541.1"/>
    </source>
</evidence>
<feature type="region of interest" description="Disordered" evidence="1">
    <location>
        <begin position="193"/>
        <end position="241"/>
    </location>
</feature>
<feature type="compositionally biased region" description="Polar residues" evidence="1">
    <location>
        <begin position="329"/>
        <end position="350"/>
    </location>
</feature>
<dbReference type="AlphaFoldDB" id="A0AAN7CMT6"/>
<name>A0AAN7CMT6_9PEZI</name>
<reference evidence="4" key="1">
    <citation type="journal article" date="2023" name="Mol. Phylogenet. Evol.">
        <title>Genome-scale phylogeny and comparative genomics of the fungal order Sordariales.</title>
        <authorList>
            <person name="Hensen N."/>
            <person name="Bonometti L."/>
            <person name="Westerberg I."/>
            <person name="Brannstrom I.O."/>
            <person name="Guillou S."/>
            <person name="Cros-Aarteil S."/>
            <person name="Calhoun S."/>
            <person name="Haridas S."/>
            <person name="Kuo A."/>
            <person name="Mondo S."/>
            <person name="Pangilinan J."/>
            <person name="Riley R."/>
            <person name="LaButti K."/>
            <person name="Andreopoulos B."/>
            <person name="Lipzen A."/>
            <person name="Chen C."/>
            <person name="Yan M."/>
            <person name="Daum C."/>
            <person name="Ng V."/>
            <person name="Clum A."/>
            <person name="Steindorff A."/>
            <person name="Ohm R.A."/>
            <person name="Martin F."/>
            <person name="Silar P."/>
            <person name="Natvig D.O."/>
            <person name="Lalanne C."/>
            <person name="Gautier V."/>
            <person name="Ament-Velasquez S.L."/>
            <person name="Kruys A."/>
            <person name="Hutchinson M.I."/>
            <person name="Powell A.J."/>
            <person name="Barry K."/>
            <person name="Miller A.N."/>
            <person name="Grigoriev I.V."/>
            <person name="Debuchy R."/>
            <person name="Gladieux P."/>
            <person name="Hiltunen Thoren M."/>
            <person name="Johannesson H."/>
        </authorList>
    </citation>
    <scope>NUCLEOTIDE SEQUENCE</scope>
    <source>
        <strain evidence="4">CBS 359.72</strain>
    </source>
</reference>
<feature type="compositionally biased region" description="Pro residues" evidence="1">
    <location>
        <begin position="302"/>
        <end position="317"/>
    </location>
</feature>